<evidence type="ECO:0000256" key="4">
    <source>
        <dbReference type="ARBA" id="ARBA00040322"/>
    </source>
</evidence>
<evidence type="ECO:0000256" key="5">
    <source>
        <dbReference type="ARBA" id="ARBA00041867"/>
    </source>
</evidence>
<comment type="caution">
    <text evidence="8">The sequence shown here is derived from an EMBL/GenBank/DDBJ whole genome shotgun (WGS) entry which is preliminary data.</text>
</comment>
<dbReference type="PANTHER" id="PTHR43648">
    <property type="entry name" value="ELECTRON TRANSFER FLAVOPROTEIN BETA SUBUNIT LYSINE METHYLTRANSFERASE"/>
    <property type="match status" value="1"/>
</dbReference>
<evidence type="ECO:0000256" key="3">
    <source>
        <dbReference type="ARBA" id="ARBA00037932"/>
    </source>
</evidence>
<evidence type="ECO:0000313" key="8">
    <source>
        <dbReference type="EMBL" id="CAJ0943167.1"/>
    </source>
</evidence>
<protein>
    <recommendedName>
        <fullName evidence="4">Electron transfer flavoprotein beta subunit lysine methyltransferase</fullName>
    </recommendedName>
    <alternativeName>
        <fullName evidence="6">ETFB lysine methyltransferase</fullName>
    </alternativeName>
    <alternativeName>
        <fullName evidence="5">Protein N-lysine methyltransferase METTL20</fullName>
    </alternativeName>
</protein>
<dbReference type="SUPFAM" id="SSF53335">
    <property type="entry name" value="S-adenosyl-L-methionine-dependent methyltransferases"/>
    <property type="match status" value="1"/>
</dbReference>
<dbReference type="CDD" id="cd02440">
    <property type="entry name" value="AdoMet_MTases"/>
    <property type="match status" value="1"/>
</dbReference>
<organism evidence="8 9">
    <name type="scientific">Ranitomeya imitator</name>
    <name type="common">mimic poison frog</name>
    <dbReference type="NCBI Taxonomy" id="111125"/>
    <lineage>
        <taxon>Eukaryota</taxon>
        <taxon>Metazoa</taxon>
        <taxon>Chordata</taxon>
        <taxon>Craniata</taxon>
        <taxon>Vertebrata</taxon>
        <taxon>Euteleostomi</taxon>
        <taxon>Amphibia</taxon>
        <taxon>Batrachia</taxon>
        <taxon>Anura</taxon>
        <taxon>Neobatrachia</taxon>
        <taxon>Hyloidea</taxon>
        <taxon>Dendrobatidae</taxon>
        <taxon>Dendrobatinae</taxon>
        <taxon>Ranitomeya</taxon>
    </lineage>
</organism>
<dbReference type="EMBL" id="CAUEEQ010020814">
    <property type="protein sequence ID" value="CAJ0943167.1"/>
    <property type="molecule type" value="Genomic_DNA"/>
</dbReference>
<gene>
    <name evidence="8" type="ORF">RIMI_LOCUS9854633</name>
</gene>
<keyword evidence="2" id="KW-0808">Transferase</keyword>
<evidence type="ECO:0000256" key="7">
    <source>
        <dbReference type="ARBA" id="ARBA00049497"/>
    </source>
</evidence>
<comment type="catalytic activity">
    <reaction evidence="7">
        <text>L-lysyl-[protein] + 3 S-adenosyl-L-methionine = N(6),N(6),N(6)-trimethyl-L-lysyl-[protein] + 3 S-adenosyl-L-homocysteine + 3 H(+)</text>
        <dbReference type="Rhea" id="RHEA:54192"/>
        <dbReference type="Rhea" id="RHEA-COMP:9752"/>
        <dbReference type="Rhea" id="RHEA-COMP:13826"/>
        <dbReference type="ChEBI" id="CHEBI:15378"/>
        <dbReference type="ChEBI" id="CHEBI:29969"/>
        <dbReference type="ChEBI" id="CHEBI:57856"/>
        <dbReference type="ChEBI" id="CHEBI:59789"/>
        <dbReference type="ChEBI" id="CHEBI:61961"/>
    </reaction>
    <physiologicalReaction direction="left-to-right" evidence="7">
        <dbReference type="Rhea" id="RHEA:54193"/>
    </physiologicalReaction>
</comment>
<sequence>MTFLSCDFYVIPPPPHIMLLCRSLLRVYRRDALYRAAQLTSATFLQSFILHNTEVVTEHLTPEIKLLLLTPRCKYWHLRPEHWPYGDPYWAIYWPGGQALARFFLDNPDVIRRRGVLDLGSGCGAVSIAAKMGGASYVVANDIDPVAGAAFALNCQLNGSDNLPFISENVIGEDAHRWDVIGEDARRWDVIGEDARRWDVIGEDARRWDVIGEDARWWDVTGEDAHRWDVTGEDVRRWDVTGEDARRWDMTGEDAHRWDVTVRTRVGGT</sequence>
<dbReference type="Pfam" id="PF06325">
    <property type="entry name" value="PrmA"/>
    <property type="match status" value="1"/>
</dbReference>
<keyword evidence="9" id="KW-1185">Reference proteome</keyword>
<comment type="similarity">
    <text evidence="3">Belongs to the methyltransferase superfamily. ETFBKMT family.</text>
</comment>
<keyword evidence="1" id="KW-0489">Methyltransferase</keyword>
<dbReference type="PANTHER" id="PTHR43648:SF1">
    <property type="entry name" value="ELECTRON TRANSFER FLAVOPROTEIN BETA SUBUNIT LYSINE METHYLTRANSFERASE"/>
    <property type="match status" value="1"/>
</dbReference>
<proteinExistence type="inferred from homology"/>
<accession>A0ABN9LN33</accession>
<dbReference type="Proteomes" id="UP001176940">
    <property type="component" value="Unassembled WGS sequence"/>
</dbReference>
<reference evidence="8" key="1">
    <citation type="submission" date="2023-07" db="EMBL/GenBank/DDBJ databases">
        <authorList>
            <person name="Stuckert A."/>
        </authorList>
    </citation>
    <scope>NUCLEOTIDE SEQUENCE</scope>
</reference>
<name>A0ABN9LN33_9NEOB</name>
<dbReference type="Gene3D" id="3.40.50.150">
    <property type="entry name" value="Vaccinia Virus protein VP39"/>
    <property type="match status" value="1"/>
</dbReference>
<dbReference type="InterPro" id="IPR029063">
    <property type="entry name" value="SAM-dependent_MTases_sf"/>
</dbReference>
<evidence type="ECO:0000256" key="6">
    <source>
        <dbReference type="ARBA" id="ARBA00042266"/>
    </source>
</evidence>
<evidence type="ECO:0000256" key="2">
    <source>
        <dbReference type="ARBA" id="ARBA00022679"/>
    </source>
</evidence>
<evidence type="ECO:0000313" key="9">
    <source>
        <dbReference type="Proteomes" id="UP001176940"/>
    </source>
</evidence>
<evidence type="ECO:0000256" key="1">
    <source>
        <dbReference type="ARBA" id="ARBA00022603"/>
    </source>
</evidence>
<dbReference type="InterPro" id="IPR050078">
    <property type="entry name" value="Ribosomal_L11_MeTrfase_PrmA"/>
</dbReference>